<evidence type="ECO:0000313" key="3">
    <source>
        <dbReference type="EMBL" id="TWU43645.1"/>
    </source>
</evidence>
<dbReference type="PANTHER" id="PTHR12110:SF53">
    <property type="entry name" value="BLR5974 PROTEIN"/>
    <property type="match status" value="1"/>
</dbReference>
<dbReference type="Proteomes" id="UP000318288">
    <property type="component" value="Unassembled WGS sequence"/>
</dbReference>
<dbReference type="GO" id="GO:0050114">
    <property type="term" value="F:myo-inosose-2 dehydratase activity"/>
    <property type="evidence" value="ECO:0007669"/>
    <property type="project" value="UniProtKB-EC"/>
</dbReference>
<accession>A0A5C6E4P5</accession>
<evidence type="ECO:0000256" key="1">
    <source>
        <dbReference type="SAM" id="SignalP"/>
    </source>
</evidence>
<gene>
    <name evidence="3" type="primary">iolE_4</name>
    <name evidence="3" type="ORF">Poly51_62560</name>
</gene>
<dbReference type="Gene3D" id="3.20.20.150">
    <property type="entry name" value="Divalent-metal-dependent TIM barrel enzymes"/>
    <property type="match status" value="1"/>
</dbReference>
<dbReference type="InterPro" id="IPR050312">
    <property type="entry name" value="IolE/XylAMocC-like"/>
</dbReference>
<dbReference type="SUPFAM" id="SSF51658">
    <property type="entry name" value="Xylose isomerase-like"/>
    <property type="match status" value="1"/>
</dbReference>
<dbReference type="AlphaFoldDB" id="A0A5C6E4P5"/>
<feature type="chain" id="PRO_5022891566" evidence="1">
    <location>
        <begin position="25"/>
        <end position="302"/>
    </location>
</feature>
<sequence length="302" mass="33094" precursor="true">MKSSPTIQAVAIALFVVLSPLAFAGDPPATKPFRIGTCDWSIKMPLSADSFYFAKETRLMGIQYSFGKPGVGLDLRTRENRDTIREVVRTTDVAIASLGIGILNQIPLATTEEAEQLVSDCMDAMIKMNEEASQLTDRELAAKVSPKIVLLAFFGKADINGNPERMEAVIKTLKRLAPVAEEHGLILGLETLLDETDLRYIIESVGSPAVKVYYDTGNSARMGYDIYAEIQSLGCESICEVHIKENDELLGDGTIDFSRIKSLLRAMQYPGWLIIEGSAPKKTSRTEATQKNAAYALGLFHP</sequence>
<dbReference type="RefSeq" id="WP_186775913.1">
    <property type="nucleotide sequence ID" value="NZ_SJPW01000016.1"/>
</dbReference>
<dbReference type="EC" id="4.2.1.44" evidence="3"/>
<organism evidence="3 4">
    <name type="scientific">Rubripirellula tenax</name>
    <dbReference type="NCBI Taxonomy" id="2528015"/>
    <lineage>
        <taxon>Bacteria</taxon>
        <taxon>Pseudomonadati</taxon>
        <taxon>Planctomycetota</taxon>
        <taxon>Planctomycetia</taxon>
        <taxon>Pirellulales</taxon>
        <taxon>Pirellulaceae</taxon>
        <taxon>Rubripirellula</taxon>
    </lineage>
</organism>
<comment type="caution">
    <text evidence="3">The sequence shown here is derived from an EMBL/GenBank/DDBJ whole genome shotgun (WGS) entry which is preliminary data.</text>
</comment>
<reference evidence="3 4" key="1">
    <citation type="submission" date="2019-02" db="EMBL/GenBank/DDBJ databases">
        <title>Deep-cultivation of Planctomycetes and their phenomic and genomic characterization uncovers novel biology.</title>
        <authorList>
            <person name="Wiegand S."/>
            <person name="Jogler M."/>
            <person name="Boedeker C."/>
            <person name="Pinto D."/>
            <person name="Vollmers J."/>
            <person name="Rivas-Marin E."/>
            <person name="Kohn T."/>
            <person name="Peeters S.H."/>
            <person name="Heuer A."/>
            <person name="Rast P."/>
            <person name="Oberbeckmann S."/>
            <person name="Bunk B."/>
            <person name="Jeske O."/>
            <person name="Meyerdierks A."/>
            <person name="Storesund J.E."/>
            <person name="Kallscheuer N."/>
            <person name="Luecker S."/>
            <person name="Lage O.M."/>
            <person name="Pohl T."/>
            <person name="Merkel B.J."/>
            <person name="Hornburger P."/>
            <person name="Mueller R.-W."/>
            <person name="Bruemmer F."/>
            <person name="Labrenz M."/>
            <person name="Spormann A.M."/>
            <person name="Op Den Camp H."/>
            <person name="Overmann J."/>
            <person name="Amann R."/>
            <person name="Jetten M.S.M."/>
            <person name="Mascher T."/>
            <person name="Medema M.H."/>
            <person name="Devos D.P."/>
            <person name="Kaster A.-K."/>
            <person name="Ovreas L."/>
            <person name="Rohde M."/>
            <person name="Galperin M.Y."/>
            <person name="Jogler C."/>
        </authorList>
    </citation>
    <scope>NUCLEOTIDE SEQUENCE [LARGE SCALE GENOMIC DNA]</scope>
    <source>
        <strain evidence="3 4">Poly51</strain>
    </source>
</reference>
<keyword evidence="1" id="KW-0732">Signal</keyword>
<dbReference type="Pfam" id="PF01261">
    <property type="entry name" value="AP_endonuc_2"/>
    <property type="match status" value="1"/>
</dbReference>
<proteinExistence type="predicted"/>
<dbReference type="InterPro" id="IPR013022">
    <property type="entry name" value="Xyl_isomerase-like_TIM-brl"/>
</dbReference>
<dbReference type="InterPro" id="IPR036237">
    <property type="entry name" value="Xyl_isomerase-like_sf"/>
</dbReference>
<dbReference type="PANTHER" id="PTHR12110">
    <property type="entry name" value="HYDROXYPYRUVATE ISOMERASE"/>
    <property type="match status" value="1"/>
</dbReference>
<keyword evidence="3" id="KW-0456">Lyase</keyword>
<feature type="signal peptide" evidence="1">
    <location>
        <begin position="1"/>
        <end position="24"/>
    </location>
</feature>
<evidence type="ECO:0000313" key="4">
    <source>
        <dbReference type="Proteomes" id="UP000318288"/>
    </source>
</evidence>
<feature type="domain" description="Xylose isomerase-like TIM barrel" evidence="2">
    <location>
        <begin position="60"/>
        <end position="290"/>
    </location>
</feature>
<protein>
    <submittedName>
        <fullName evidence="3">Inosose dehydratase</fullName>
        <ecNumber evidence="3">4.2.1.44</ecNumber>
    </submittedName>
</protein>
<evidence type="ECO:0000259" key="2">
    <source>
        <dbReference type="Pfam" id="PF01261"/>
    </source>
</evidence>
<keyword evidence="4" id="KW-1185">Reference proteome</keyword>
<name>A0A5C6E4P5_9BACT</name>
<dbReference type="EMBL" id="SJPW01000016">
    <property type="protein sequence ID" value="TWU43645.1"/>
    <property type="molecule type" value="Genomic_DNA"/>
</dbReference>